<gene>
    <name evidence="7" type="ORF">RO785_09585</name>
</gene>
<evidence type="ECO:0000256" key="3">
    <source>
        <dbReference type="ARBA" id="ARBA00022692"/>
    </source>
</evidence>
<keyword evidence="4 6" id="KW-1133">Transmembrane helix</keyword>
<accession>A0AAW8VGN0</accession>
<evidence type="ECO:0000313" key="8">
    <source>
        <dbReference type="Proteomes" id="UP001266995"/>
    </source>
</evidence>
<feature type="transmembrane region" description="Helical" evidence="6">
    <location>
        <begin position="375"/>
        <end position="395"/>
    </location>
</feature>
<comment type="caution">
    <text evidence="7">The sequence shown here is derived from an EMBL/GenBank/DDBJ whole genome shotgun (WGS) entry which is preliminary data.</text>
</comment>
<evidence type="ECO:0000256" key="1">
    <source>
        <dbReference type="ARBA" id="ARBA00004651"/>
    </source>
</evidence>
<feature type="transmembrane region" description="Helical" evidence="6">
    <location>
        <begin position="90"/>
        <end position="113"/>
    </location>
</feature>
<dbReference type="InterPro" id="IPR050833">
    <property type="entry name" value="Poly_Biosynth_Transport"/>
</dbReference>
<keyword evidence="3 6" id="KW-0812">Transmembrane</keyword>
<keyword evidence="2" id="KW-1003">Cell membrane</keyword>
<dbReference type="PANTHER" id="PTHR30250">
    <property type="entry name" value="PST FAMILY PREDICTED COLANIC ACID TRANSPORTER"/>
    <property type="match status" value="1"/>
</dbReference>
<comment type="subcellular location">
    <subcellularLocation>
        <location evidence="1">Cell membrane</location>
        <topology evidence="1">Multi-pass membrane protein</topology>
    </subcellularLocation>
</comment>
<keyword evidence="5 6" id="KW-0472">Membrane</keyword>
<feature type="transmembrane region" description="Helical" evidence="6">
    <location>
        <begin position="12"/>
        <end position="32"/>
    </location>
</feature>
<feature type="transmembrane region" description="Helical" evidence="6">
    <location>
        <begin position="467"/>
        <end position="486"/>
    </location>
</feature>
<feature type="transmembrane region" description="Helical" evidence="6">
    <location>
        <begin position="312"/>
        <end position="337"/>
    </location>
</feature>
<dbReference type="AlphaFoldDB" id="A0AAW8VGN0"/>
<reference evidence="7" key="1">
    <citation type="submission" date="2023-08" db="EMBL/GenBank/DDBJ databases">
        <title>Reintroducing virulent viruses to syntetic microbiomes.</title>
        <authorList>
            <person name="Wilde J."/>
            <person name="Boyes R."/>
            <person name="Robinson A.V."/>
            <person name="Daisley B.A."/>
            <person name="Allen-Vercoe E."/>
        </authorList>
    </citation>
    <scope>NUCLEOTIDE SEQUENCE</scope>
    <source>
        <strain evidence="7">225I_12FAA</strain>
    </source>
</reference>
<evidence type="ECO:0000256" key="2">
    <source>
        <dbReference type="ARBA" id="ARBA00022475"/>
    </source>
</evidence>
<name>A0AAW8VGN0_9BACE</name>
<organism evidence="7 8">
    <name type="scientific">Bacteroides cellulosilyticus</name>
    <dbReference type="NCBI Taxonomy" id="246787"/>
    <lineage>
        <taxon>Bacteria</taxon>
        <taxon>Pseudomonadati</taxon>
        <taxon>Bacteroidota</taxon>
        <taxon>Bacteroidia</taxon>
        <taxon>Bacteroidales</taxon>
        <taxon>Bacteroidaceae</taxon>
        <taxon>Bacteroides</taxon>
    </lineage>
</organism>
<dbReference type="Proteomes" id="UP001266995">
    <property type="component" value="Unassembled WGS sequence"/>
</dbReference>
<protein>
    <submittedName>
        <fullName evidence="7">Oligosaccharide flippase family protein</fullName>
    </submittedName>
</protein>
<dbReference type="PANTHER" id="PTHR30250:SF26">
    <property type="entry name" value="PSMA PROTEIN"/>
    <property type="match status" value="1"/>
</dbReference>
<dbReference type="EMBL" id="JAVSNH010000001">
    <property type="protein sequence ID" value="MDT4511230.1"/>
    <property type="molecule type" value="Genomic_DNA"/>
</dbReference>
<sequence>MDKRVKLMFKNMIFLYIRMFVIMCINLLAVRLLLQVLGETDYGIFNVVGGIVTMLSFLSSSMSSATMRFFSYNIGKGDNKNLRKLFSVSLMVYIGIIIISVLLAETGGLWFIYNKLLIPDSRFQAAFWVYQFSVVTFSLNMMSVPFMALIISSEKMNFYVLLSIFDAVLKLVIIGIVHYMDGDKLILYVALFTSISIANIVAYLLYVKACYRQVEIIPRWDTVCFRELFSYCSWYMYGSVSQLIKNQGINVLLNMFFNPVINAARGIAYQISSVMTTFVNSFYQAVRPQITKRYASGEIESMRSLVYQTTKMSYYLVLIISLPLLIILPEILSLWLVQVPDHTVLFTRLVIIATIIETLELPLNTAICSNGNIKWFQLVTGTIVIMNLPISYLFLKLGYSPQITMIVAIAIAVLAQIARILFAKLVFGLNIKEYLILISKLGMTSLIAIIVPLLVRWKLQDIFRLDLLIGYIAISLLYILIVIYLVGISTKERATLNYYVNSYIEKYRKK</sequence>
<feature type="transmembrane region" description="Helical" evidence="6">
    <location>
        <begin position="343"/>
        <end position="363"/>
    </location>
</feature>
<feature type="transmembrane region" description="Helical" evidence="6">
    <location>
        <begin position="158"/>
        <end position="179"/>
    </location>
</feature>
<evidence type="ECO:0000256" key="6">
    <source>
        <dbReference type="SAM" id="Phobius"/>
    </source>
</evidence>
<feature type="transmembrane region" description="Helical" evidence="6">
    <location>
        <begin position="434"/>
        <end position="455"/>
    </location>
</feature>
<feature type="transmembrane region" description="Helical" evidence="6">
    <location>
        <begin position="125"/>
        <end position="151"/>
    </location>
</feature>
<dbReference type="Pfam" id="PF01943">
    <property type="entry name" value="Polysacc_synt"/>
    <property type="match status" value="1"/>
</dbReference>
<feature type="transmembrane region" description="Helical" evidence="6">
    <location>
        <begin position="185"/>
        <end position="206"/>
    </location>
</feature>
<proteinExistence type="predicted"/>
<dbReference type="InterPro" id="IPR002797">
    <property type="entry name" value="Polysacc_synth"/>
</dbReference>
<feature type="transmembrane region" description="Helical" evidence="6">
    <location>
        <begin position="44"/>
        <end position="70"/>
    </location>
</feature>
<evidence type="ECO:0000313" key="7">
    <source>
        <dbReference type="EMBL" id="MDT4511230.1"/>
    </source>
</evidence>
<evidence type="ECO:0000256" key="4">
    <source>
        <dbReference type="ARBA" id="ARBA00022989"/>
    </source>
</evidence>
<dbReference type="GO" id="GO:0005886">
    <property type="term" value="C:plasma membrane"/>
    <property type="evidence" value="ECO:0007669"/>
    <property type="project" value="UniProtKB-SubCell"/>
</dbReference>
<evidence type="ECO:0000256" key="5">
    <source>
        <dbReference type="ARBA" id="ARBA00023136"/>
    </source>
</evidence>
<dbReference type="RefSeq" id="WP_272704099.1">
    <property type="nucleotide sequence ID" value="NZ_JAQPZC010000031.1"/>
</dbReference>
<feature type="transmembrane region" description="Helical" evidence="6">
    <location>
        <begin position="401"/>
        <end position="422"/>
    </location>
</feature>